<dbReference type="Pfam" id="PF02020">
    <property type="entry name" value="W2"/>
    <property type="match status" value="1"/>
</dbReference>
<dbReference type="PANTHER" id="PTHR14208:SF2">
    <property type="entry name" value="PROTEIN KRASAVIETZ"/>
    <property type="match status" value="1"/>
</dbReference>
<dbReference type="PANTHER" id="PTHR14208">
    <property type="entry name" value="BASIC LEUCINE ZIPPER AND W2 DOMAIN-CONTAINING PROTEIN"/>
    <property type="match status" value="1"/>
</dbReference>
<organism evidence="3 4">
    <name type="scientific">Malassezia psittaci</name>
    <dbReference type="NCBI Taxonomy" id="1821823"/>
    <lineage>
        <taxon>Eukaryota</taxon>
        <taxon>Fungi</taxon>
        <taxon>Dikarya</taxon>
        <taxon>Basidiomycota</taxon>
        <taxon>Ustilaginomycotina</taxon>
        <taxon>Malasseziomycetes</taxon>
        <taxon>Malasseziales</taxon>
        <taxon>Malasseziaceae</taxon>
        <taxon>Malassezia</taxon>
    </lineage>
</organism>
<gene>
    <name evidence="3" type="ORF">MPSI1_003475</name>
</gene>
<dbReference type="Proteomes" id="UP001214628">
    <property type="component" value="Chromosome 6"/>
</dbReference>
<feature type="compositionally biased region" description="Polar residues" evidence="1">
    <location>
        <begin position="1"/>
        <end position="21"/>
    </location>
</feature>
<proteinExistence type="predicted"/>
<dbReference type="GO" id="GO:0005737">
    <property type="term" value="C:cytoplasm"/>
    <property type="evidence" value="ECO:0007669"/>
    <property type="project" value="TreeGrafter"/>
</dbReference>
<dbReference type="InterPro" id="IPR003307">
    <property type="entry name" value="W2_domain"/>
</dbReference>
<dbReference type="GO" id="GO:0016020">
    <property type="term" value="C:membrane"/>
    <property type="evidence" value="ECO:0007669"/>
    <property type="project" value="TreeGrafter"/>
</dbReference>
<dbReference type="PROSITE" id="PS51363">
    <property type="entry name" value="W2"/>
    <property type="match status" value="1"/>
</dbReference>
<dbReference type="Pfam" id="PF25504">
    <property type="entry name" value="HEAT_5MP1_2"/>
    <property type="match status" value="1"/>
</dbReference>
<dbReference type="SUPFAM" id="SSF48371">
    <property type="entry name" value="ARM repeat"/>
    <property type="match status" value="1"/>
</dbReference>
<protein>
    <recommendedName>
        <fullName evidence="2">W2 domain-containing protein</fullName>
    </recommendedName>
</protein>
<sequence length="430" mass="48817">MTSTPPTAPTGNTKPTLTGSRIKQRKGAVKSQAKFEPEAFRNALYKYFDTIQPGDWDGYLSSLDKAGNTLDYRKYTDQLFEILIVGGLLAPGGSYIDDGAPMSPFSIFAAKSDSLEDVRPYVEVIEKMIRRYKFLQKPLEETSMKGILQYINRYEPVQVSKLAVACALSIQMGLTNASILAPLQKDHLTKDDLALNFITKVFRTYLQDQSMEHLASTLRKGGIRDWLLFFPQTKRSQPDVIPNYFRSPEVDLQQVAEYYARRQTKELREQTTLDLANLVENQESSKEDILTLLKERQTKLNASPEEFVVVVFEGIMRGIDAETKQDQLELIVPKEVERFASVLEPFASTARAEIALINAIQLHCYTDTRVFKSFPTLLKILYNENVLSDGAIIYWAQKGAKPQGKQHFLKLAEPLVEFLEQQDSDDDDDE</sequence>
<name>A0AAF0JFW2_9BASI</name>
<accession>A0AAF0JFW2</accession>
<dbReference type="Gene3D" id="1.25.40.180">
    <property type="match status" value="1"/>
</dbReference>
<keyword evidence="4" id="KW-1185">Reference proteome</keyword>
<feature type="region of interest" description="Disordered" evidence="1">
    <location>
        <begin position="1"/>
        <end position="30"/>
    </location>
</feature>
<evidence type="ECO:0000313" key="4">
    <source>
        <dbReference type="Proteomes" id="UP001214628"/>
    </source>
</evidence>
<dbReference type="InterPro" id="IPR051245">
    <property type="entry name" value="eIF5-mimic_regulator"/>
</dbReference>
<dbReference type="AlphaFoldDB" id="A0AAF0JFW2"/>
<feature type="domain" description="W2" evidence="2">
    <location>
        <begin position="245"/>
        <end position="429"/>
    </location>
</feature>
<dbReference type="InterPro" id="IPR016024">
    <property type="entry name" value="ARM-type_fold"/>
</dbReference>
<evidence type="ECO:0000313" key="3">
    <source>
        <dbReference type="EMBL" id="WFD44804.1"/>
    </source>
</evidence>
<reference evidence="3" key="1">
    <citation type="submission" date="2023-02" db="EMBL/GenBank/DDBJ databases">
        <title>Mating type loci evolution in Malassezia.</title>
        <authorList>
            <person name="Coelho M.A."/>
        </authorList>
    </citation>
    <scope>NUCLEOTIDE SEQUENCE</scope>
    <source>
        <strain evidence="3">CBS 14136</strain>
    </source>
</reference>
<dbReference type="SMART" id="SM00515">
    <property type="entry name" value="eIF5C"/>
    <property type="match status" value="1"/>
</dbReference>
<dbReference type="InterPro" id="IPR057397">
    <property type="entry name" value="HEAT_5MP1_2"/>
</dbReference>
<evidence type="ECO:0000256" key="1">
    <source>
        <dbReference type="SAM" id="MobiDB-lite"/>
    </source>
</evidence>
<dbReference type="EMBL" id="CP118380">
    <property type="protein sequence ID" value="WFD44804.1"/>
    <property type="molecule type" value="Genomic_DNA"/>
</dbReference>
<evidence type="ECO:0000259" key="2">
    <source>
        <dbReference type="PROSITE" id="PS51363"/>
    </source>
</evidence>